<gene>
    <name evidence="3" type="ORF">N47_D29340</name>
</gene>
<feature type="domain" description="OmpA-like" evidence="2">
    <location>
        <begin position="67"/>
        <end position="188"/>
    </location>
</feature>
<dbReference type="PANTHER" id="PTHR30329">
    <property type="entry name" value="STATOR ELEMENT OF FLAGELLAR MOTOR COMPLEX"/>
    <property type="match status" value="1"/>
</dbReference>
<dbReference type="GO" id="GO:0016020">
    <property type="term" value="C:membrane"/>
    <property type="evidence" value="ECO:0007669"/>
    <property type="project" value="UniProtKB-UniRule"/>
</dbReference>
<keyword evidence="1" id="KW-0472">Membrane</keyword>
<name>E1YHK6_9BACT</name>
<dbReference type="Gene3D" id="3.30.1330.60">
    <property type="entry name" value="OmpA-like domain"/>
    <property type="match status" value="1"/>
</dbReference>
<sequence length="212" mass="23750">MLLNSMAIIDQNRKRTAIKSLAESFGSLTDKAASSAHPEVDKGKILEKALGGINENANDDIGIKTGAGREVLTMGEKALFYTNRHLLKPESFALLKKVGNFINQGNYKVLIVGHTDNRDAQEKGYNSNWEISSLMAVQLQKYFIEECKIKPDRITAYGYGSQQPAASNDTPESRQKNRRIEIIFNSDSPVKKVYSESPSGNFTYRRFNFNAY</sequence>
<dbReference type="InterPro" id="IPR006665">
    <property type="entry name" value="OmpA-like"/>
</dbReference>
<dbReference type="SUPFAM" id="SSF103088">
    <property type="entry name" value="OmpA-like"/>
    <property type="match status" value="1"/>
</dbReference>
<accession>E1YHK6</accession>
<dbReference type="InterPro" id="IPR050330">
    <property type="entry name" value="Bact_OuterMem_StrucFunc"/>
</dbReference>
<dbReference type="PANTHER" id="PTHR30329:SF21">
    <property type="entry name" value="LIPOPROTEIN YIAD-RELATED"/>
    <property type="match status" value="1"/>
</dbReference>
<evidence type="ECO:0000256" key="1">
    <source>
        <dbReference type="PROSITE-ProRule" id="PRU00473"/>
    </source>
</evidence>
<dbReference type="EMBL" id="FR695874">
    <property type="protein sequence ID" value="CBX30125.1"/>
    <property type="molecule type" value="Genomic_DNA"/>
</dbReference>
<dbReference type="InterPro" id="IPR036737">
    <property type="entry name" value="OmpA-like_sf"/>
</dbReference>
<proteinExistence type="predicted"/>
<dbReference type="PROSITE" id="PS51123">
    <property type="entry name" value="OMPA_2"/>
    <property type="match status" value="1"/>
</dbReference>
<organism evidence="3">
    <name type="scientific">uncultured Desulfobacterium sp</name>
    <dbReference type="NCBI Taxonomy" id="201089"/>
    <lineage>
        <taxon>Bacteria</taxon>
        <taxon>Pseudomonadati</taxon>
        <taxon>Thermodesulfobacteriota</taxon>
        <taxon>Desulfobacteria</taxon>
        <taxon>Desulfobacterales</taxon>
        <taxon>Desulfobacteriaceae</taxon>
        <taxon>Desulfobacterium</taxon>
        <taxon>environmental samples</taxon>
    </lineage>
</organism>
<reference evidence="3" key="1">
    <citation type="journal article" date="2011" name="Environ. Microbiol.">
        <title>Genomic insights into the metabolic potential of the polycyclic aromatic hydrocarbon degrading sulfate-reducing Deltaproteobacterium N47.</title>
        <authorList>
            <person name="Bergmann F."/>
            <person name="Selesi D."/>
            <person name="Weinmaier T."/>
            <person name="Tischler P."/>
            <person name="Rattei T."/>
            <person name="Meckenstock R.U."/>
        </authorList>
    </citation>
    <scope>NUCLEOTIDE SEQUENCE</scope>
</reference>
<dbReference type="CDD" id="cd07185">
    <property type="entry name" value="OmpA_C-like"/>
    <property type="match status" value="1"/>
</dbReference>
<evidence type="ECO:0000313" key="3">
    <source>
        <dbReference type="EMBL" id="CBX30125.1"/>
    </source>
</evidence>
<dbReference type="Pfam" id="PF00691">
    <property type="entry name" value="OmpA"/>
    <property type="match status" value="1"/>
</dbReference>
<evidence type="ECO:0000259" key="2">
    <source>
        <dbReference type="PROSITE" id="PS51123"/>
    </source>
</evidence>
<protein>
    <recommendedName>
        <fullName evidence="2">OmpA-like domain-containing protein</fullName>
    </recommendedName>
</protein>
<dbReference type="AlphaFoldDB" id="E1YHK6"/>